<feature type="non-terminal residue" evidence="3">
    <location>
        <position position="1"/>
    </location>
</feature>
<dbReference type="Pfam" id="PF23626">
    <property type="entry name" value="CCD_aECM"/>
    <property type="match status" value="1"/>
</dbReference>
<name>A0AAV5W0J1_9BILA</name>
<evidence type="ECO:0000313" key="3">
    <source>
        <dbReference type="EMBL" id="GMT23820.1"/>
    </source>
</evidence>
<evidence type="ECO:0000259" key="2">
    <source>
        <dbReference type="Pfam" id="PF23626"/>
    </source>
</evidence>
<evidence type="ECO:0000313" key="4">
    <source>
        <dbReference type="Proteomes" id="UP001432322"/>
    </source>
</evidence>
<organism evidence="3 4">
    <name type="scientific">Pristionchus fissidentatus</name>
    <dbReference type="NCBI Taxonomy" id="1538716"/>
    <lineage>
        <taxon>Eukaryota</taxon>
        <taxon>Metazoa</taxon>
        <taxon>Ecdysozoa</taxon>
        <taxon>Nematoda</taxon>
        <taxon>Chromadorea</taxon>
        <taxon>Rhabditida</taxon>
        <taxon>Rhabditina</taxon>
        <taxon>Diplogasteromorpha</taxon>
        <taxon>Diplogasteroidea</taxon>
        <taxon>Neodiplogasteridae</taxon>
        <taxon>Pristionchus</taxon>
    </lineage>
</organism>
<accession>A0AAV5W0J1</accession>
<dbReference type="PANTHER" id="PTHR37435:SF2">
    <property type="entry name" value="GROUND-LIKE DOMAIN-CONTAINING PROTEIN"/>
    <property type="match status" value="1"/>
</dbReference>
<dbReference type="Proteomes" id="UP001432322">
    <property type="component" value="Unassembled WGS sequence"/>
</dbReference>
<protein>
    <recommendedName>
        <fullName evidence="2">aECM cysteine-cradle domain-containing protein</fullName>
    </recommendedName>
</protein>
<feature type="region of interest" description="Disordered" evidence="1">
    <location>
        <begin position="75"/>
        <end position="105"/>
    </location>
</feature>
<gene>
    <name evidence="3" type="ORF">PFISCL1PPCAC_15117</name>
</gene>
<feature type="compositionally biased region" description="Low complexity" evidence="1">
    <location>
        <begin position="190"/>
        <end position="199"/>
    </location>
</feature>
<reference evidence="3" key="1">
    <citation type="submission" date="2023-10" db="EMBL/GenBank/DDBJ databases">
        <title>Genome assembly of Pristionchus species.</title>
        <authorList>
            <person name="Yoshida K."/>
            <person name="Sommer R.J."/>
        </authorList>
    </citation>
    <scope>NUCLEOTIDE SEQUENCE</scope>
    <source>
        <strain evidence="3">RS5133</strain>
    </source>
</reference>
<dbReference type="PANTHER" id="PTHR37435">
    <property type="entry name" value="PROTEIN CBG14344"/>
    <property type="match status" value="1"/>
</dbReference>
<feature type="compositionally biased region" description="Basic and acidic residues" evidence="1">
    <location>
        <begin position="75"/>
        <end position="87"/>
    </location>
</feature>
<feature type="domain" description="aECM cysteine-cradle" evidence="2">
    <location>
        <begin position="251"/>
        <end position="302"/>
    </location>
</feature>
<keyword evidence="4" id="KW-1185">Reference proteome</keyword>
<feature type="region of interest" description="Disordered" evidence="1">
    <location>
        <begin position="190"/>
        <end position="240"/>
    </location>
</feature>
<feature type="compositionally biased region" description="Polar residues" evidence="1">
    <location>
        <begin position="204"/>
        <end position="214"/>
    </location>
</feature>
<evidence type="ECO:0000256" key="1">
    <source>
        <dbReference type="SAM" id="MobiDB-lite"/>
    </source>
</evidence>
<dbReference type="AlphaFoldDB" id="A0AAV5W0J1"/>
<dbReference type="InterPro" id="IPR055352">
    <property type="entry name" value="CCD_aECM"/>
</dbReference>
<dbReference type="EMBL" id="BTSY01000004">
    <property type="protein sequence ID" value="GMT23820.1"/>
    <property type="molecule type" value="Genomic_DNA"/>
</dbReference>
<comment type="caution">
    <text evidence="3">The sequence shown here is derived from an EMBL/GenBank/DDBJ whole genome shotgun (WGS) entry which is preliminary data.</text>
</comment>
<sequence length="302" mass="34431">KITVSRYENRLNAKLGGKTSPAHPGKIKRYRCIEEYVDPHQIEEATSSEFDPWHKVSSKEVKSMNLKMNDRNFKALPKTSDKSEESAHQSMTPSDGIQYHEQTRSRDTPFTWNRARRRQHVDYYPMEYYDDYDYMPVYRRARRRIPYGYRMKRTLPLQSDLSAGAPNLYKSPYSPLPSSHEELGVPMVPSLLLPSTSRPPLSPQTQRPLRSQLNVRKLSSPDPLTPSPPVSAPSSTTIPPHPIILQKEKATPETCAKMKSLASQFGITDVLDWASSNCVFLQGFAPGRSCEEILEFIATCKQ</sequence>
<proteinExistence type="predicted"/>